<protein>
    <submittedName>
        <fullName evidence="3">Uncharacterized protein</fullName>
    </submittedName>
</protein>
<sequence>MPLAVGRVTSSAMLDTAGTCQAKISGGARPRNPVRAAGVRSILQSTGGVRPQIPVCTQGAAGARSILQSAGGAQPRIPVRAAGVRSILQSAGGARPRIPVRQHQEADGGAGVMEAECRRFHGYQFEADELFQRGLAQLGDAVRCSEERLLEAKVYYYCRFIGPIDLESYKRWLSSQIIDAKNDLAAEEDMTKAFERLLRQTPSDQGQNDETATIETTKVNYPLPIDQQAEKMEDVRMQFQVSEDIEGNDHNTYCELTEDSQIKEPHENKTIGDTTHLSALTTEVTGESCTLSFAQVLHLVQSGQEIPGIQKHKIMSINSAPTVSQMARKLKPWERV</sequence>
<dbReference type="EMBL" id="BEZZ01000191">
    <property type="protein sequence ID" value="GCC28124.1"/>
    <property type="molecule type" value="Genomic_DNA"/>
</dbReference>
<keyword evidence="4" id="KW-1185">Reference proteome</keyword>
<dbReference type="InterPro" id="IPR040554">
    <property type="entry name" value="KPWE_PEX14_dom"/>
</dbReference>
<reference evidence="3 4" key="1">
    <citation type="journal article" date="2018" name="Nat. Ecol. Evol.">
        <title>Shark genomes provide insights into elasmobranch evolution and the origin of vertebrates.</title>
        <authorList>
            <person name="Hara Y"/>
            <person name="Yamaguchi K"/>
            <person name="Onimaru K"/>
            <person name="Kadota M"/>
            <person name="Koyanagi M"/>
            <person name="Keeley SD"/>
            <person name="Tatsumi K"/>
            <person name="Tanaka K"/>
            <person name="Motone F"/>
            <person name="Kageyama Y"/>
            <person name="Nozu R"/>
            <person name="Adachi N"/>
            <person name="Nishimura O"/>
            <person name="Nakagawa R"/>
            <person name="Tanegashima C"/>
            <person name="Kiyatake I"/>
            <person name="Matsumoto R"/>
            <person name="Murakumo K"/>
            <person name="Nishida K"/>
            <person name="Terakita A"/>
            <person name="Kuratani S"/>
            <person name="Sato K"/>
            <person name="Hyodo S Kuraku.S."/>
        </authorList>
    </citation>
    <scope>NUCLEOTIDE SEQUENCE [LARGE SCALE GENOMIC DNA]</scope>
</reference>
<feature type="domain" description="PEX14-like helix-turn-helix" evidence="2">
    <location>
        <begin position="115"/>
        <end position="176"/>
    </location>
</feature>
<dbReference type="OrthoDB" id="9936937at2759"/>
<dbReference type="Pfam" id="PF17733">
    <property type="entry name" value="KPWE_dom"/>
    <property type="match status" value="1"/>
</dbReference>
<evidence type="ECO:0000313" key="4">
    <source>
        <dbReference type="Proteomes" id="UP000287033"/>
    </source>
</evidence>
<feature type="domain" description="Peroxisomal membrane protein PEX14-like KPWE" evidence="1">
    <location>
        <begin position="290"/>
        <end position="335"/>
    </location>
</feature>
<evidence type="ECO:0000259" key="1">
    <source>
        <dbReference type="Pfam" id="PF17733"/>
    </source>
</evidence>
<dbReference type="PANTHER" id="PTHR40657:SF1">
    <property type="entry name" value="RIKEN CDNA 2310039H08 GENE"/>
    <property type="match status" value="1"/>
</dbReference>
<evidence type="ECO:0000259" key="2">
    <source>
        <dbReference type="Pfam" id="PF25871"/>
    </source>
</evidence>
<dbReference type="Pfam" id="PF25871">
    <property type="entry name" value="HTH_76"/>
    <property type="match status" value="1"/>
</dbReference>
<dbReference type="OMA" id="RFIGPID"/>
<name>A0A401SCP4_CHIPU</name>
<dbReference type="STRING" id="137246.A0A401SCP4"/>
<accession>A0A401SCP4</accession>
<dbReference type="InterPro" id="IPR039995">
    <property type="entry name" value="PEX39"/>
</dbReference>
<gene>
    <name evidence="3" type="ORF">chiPu_0006551</name>
</gene>
<dbReference type="Proteomes" id="UP000287033">
    <property type="component" value="Unassembled WGS sequence"/>
</dbReference>
<comment type="caution">
    <text evidence="3">The sequence shown here is derived from an EMBL/GenBank/DDBJ whole genome shotgun (WGS) entry which is preliminary data.</text>
</comment>
<dbReference type="AlphaFoldDB" id="A0A401SCP4"/>
<dbReference type="PANTHER" id="PTHR40657">
    <property type="entry name" value="HYPOTHETICAL PROTEIN LOC681367"/>
    <property type="match status" value="1"/>
</dbReference>
<proteinExistence type="predicted"/>
<organism evidence="3 4">
    <name type="scientific">Chiloscyllium punctatum</name>
    <name type="common">Brownbanded bambooshark</name>
    <name type="synonym">Hemiscyllium punctatum</name>
    <dbReference type="NCBI Taxonomy" id="137246"/>
    <lineage>
        <taxon>Eukaryota</taxon>
        <taxon>Metazoa</taxon>
        <taxon>Chordata</taxon>
        <taxon>Craniata</taxon>
        <taxon>Vertebrata</taxon>
        <taxon>Chondrichthyes</taxon>
        <taxon>Elasmobranchii</taxon>
        <taxon>Galeomorphii</taxon>
        <taxon>Galeoidea</taxon>
        <taxon>Orectolobiformes</taxon>
        <taxon>Hemiscylliidae</taxon>
        <taxon>Chiloscyllium</taxon>
    </lineage>
</organism>
<dbReference type="InterPro" id="IPR058841">
    <property type="entry name" value="HTH_76"/>
</dbReference>
<evidence type="ECO:0000313" key="3">
    <source>
        <dbReference type="EMBL" id="GCC28124.1"/>
    </source>
</evidence>